<name>A0ABS6RZA0_9BACT</name>
<reference evidence="6 7" key="1">
    <citation type="journal article" date="2020" name="J Geophys Res Biogeosci">
        <title>Magnetotaxis as an Adaptation to Enable Bacterial Shuttling of Microbial Sulfur and Sulfur Cycling Across Aquatic Oxic#Anoxic Interfaces.</title>
        <authorList>
            <person name="Li J."/>
            <person name="Liu P."/>
            <person name="Wang J."/>
            <person name="Roberts A.P."/>
            <person name="Pan Y."/>
        </authorList>
    </citation>
    <scope>NUCLEOTIDE SEQUENCE [LARGE SCALE GENOMIC DNA]</scope>
    <source>
        <strain evidence="6 7">MYR-1_YQ</strain>
    </source>
</reference>
<protein>
    <recommendedName>
        <fullName evidence="5">CheR-type methyltransferase domain-containing protein</fullName>
    </recommendedName>
</protein>
<comment type="caution">
    <text evidence="6">The sequence shown here is derived from an EMBL/GenBank/DDBJ whole genome shotgun (WGS) entry which is preliminary data.</text>
</comment>
<dbReference type="InterPro" id="IPR022642">
    <property type="entry name" value="CheR_C"/>
</dbReference>
<dbReference type="PANTHER" id="PTHR24422">
    <property type="entry name" value="CHEMOTAXIS PROTEIN METHYLTRANSFERASE"/>
    <property type="match status" value="1"/>
</dbReference>
<evidence type="ECO:0000256" key="1">
    <source>
        <dbReference type="ARBA" id="ARBA00022603"/>
    </source>
</evidence>
<sequence>MLEHFKQLIALRIGLQVEDMRLLEKTIAARIHSLGLANLHQYYNLLEPDSRQSAGEWQHLVESLTTGESYFFRDRGQFEILRTHIFPELIRRKEGQKTIRIWSAGCATGEETYSIAIELFELMPQVRHFATTIIGTDINPRAIARARAGIYNDWSFRMVEPEIKRRYFIKKHDGWHLDPQIRGMVSFQVGNLVKDVYPHHSTDICDIDLIVCRNVFIYFDKDTVASIIRKFADTLTENGYLITGHAELYTVALGSLKSFIHPASIIYQKVTGPIEEEKPHRYYTPPPPPPTPPAITYEKPLSIPTSDTRPTKSLNVQPPVAVAVAVATAAALPTAESLLADATDLYRKGNYNAAIQRASSLLKTAPTNLAAVVFLARTYANMGDYSQATMWCEKAVSINPLEVTPYFVLAQIAENTGQLQRAGELFQKIVYIDPSFVPAYIELGALYERQNDPLKATNVRRAAIEILRELPADKVIEPYDDYTVAELLAYVSKLLKL</sequence>
<evidence type="ECO:0000256" key="3">
    <source>
        <dbReference type="ARBA" id="ARBA00022691"/>
    </source>
</evidence>
<gene>
    <name evidence="6" type="ORF">HWQ67_10260</name>
</gene>
<feature type="repeat" description="TPR" evidence="4">
    <location>
        <begin position="369"/>
        <end position="402"/>
    </location>
</feature>
<dbReference type="SMART" id="SM00028">
    <property type="entry name" value="TPR"/>
    <property type="match status" value="4"/>
</dbReference>
<accession>A0ABS6RZA0</accession>
<keyword evidence="1" id="KW-0489">Methyltransferase</keyword>
<dbReference type="PANTHER" id="PTHR24422:SF19">
    <property type="entry name" value="CHEMOTAXIS PROTEIN METHYLTRANSFERASE"/>
    <property type="match status" value="1"/>
</dbReference>
<dbReference type="SMART" id="SM00138">
    <property type="entry name" value="MeTrc"/>
    <property type="match status" value="1"/>
</dbReference>
<keyword evidence="4" id="KW-0802">TPR repeat</keyword>
<keyword evidence="7" id="KW-1185">Reference proteome</keyword>
<keyword evidence="2" id="KW-0808">Transferase</keyword>
<dbReference type="PROSITE" id="PS50005">
    <property type="entry name" value="TPR"/>
    <property type="match status" value="2"/>
</dbReference>
<dbReference type="Pfam" id="PF01739">
    <property type="entry name" value="CheR"/>
    <property type="match status" value="1"/>
</dbReference>
<evidence type="ECO:0000256" key="4">
    <source>
        <dbReference type="PROSITE-ProRule" id="PRU00339"/>
    </source>
</evidence>
<dbReference type="InterPro" id="IPR019734">
    <property type="entry name" value="TPR_rpt"/>
</dbReference>
<dbReference type="Pfam" id="PF13181">
    <property type="entry name" value="TPR_8"/>
    <property type="match status" value="1"/>
</dbReference>
<feature type="domain" description="CheR-type methyltransferase" evidence="5">
    <location>
        <begin position="1"/>
        <end position="247"/>
    </location>
</feature>
<feature type="repeat" description="TPR" evidence="4">
    <location>
        <begin position="403"/>
        <end position="436"/>
    </location>
</feature>
<evidence type="ECO:0000313" key="6">
    <source>
        <dbReference type="EMBL" id="MBV6341968.1"/>
    </source>
</evidence>
<dbReference type="RefSeq" id="WP_218252598.1">
    <property type="nucleotide sequence ID" value="NZ_JABXWD010000175.1"/>
</dbReference>
<dbReference type="PROSITE" id="PS50123">
    <property type="entry name" value="CHER"/>
    <property type="match status" value="1"/>
</dbReference>
<organism evidence="6 7">
    <name type="scientific">Candidatus Magnetobacterium casense</name>
    <dbReference type="NCBI Taxonomy" id="1455061"/>
    <lineage>
        <taxon>Bacteria</taxon>
        <taxon>Pseudomonadati</taxon>
        <taxon>Nitrospirota</taxon>
        <taxon>Thermodesulfovibrionia</taxon>
        <taxon>Thermodesulfovibrionales</taxon>
        <taxon>Candidatus Magnetobacteriaceae</taxon>
        <taxon>Candidatus Magnetobacterium</taxon>
    </lineage>
</organism>
<evidence type="ECO:0000256" key="2">
    <source>
        <dbReference type="ARBA" id="ARBA00022679"/>
    </source>
</evidence>
<dbReference type="Proteomes" id="UP001196980">
    <property type="component" value="Unassembled WGS sequence"/>
</dbReference>
<dbReference type="InterPro" id="IPR000780">
    <property type="entry name" value="CheR_MeTrfase"/>
</dbReference>
<proteinExistence type="predicted"/>
<evidence type="ECO:0000313" key="7">
    <source>
        <dbReference type="Proteomes" id="UP001196980"/>
    </source>
</evidence>
<dbReference type="EMBL" id="JABXWD010000175">
    <property type="protein sequence ID" value="MBV6341968.1"/>
    <property type="molecule type" value="Genomic_DNA"/>
</dbReference>
<dbReference type="CDD" id="cd02440">
    <property type="entry name" value="AdoMet_MTases"/>
    <property type="match status" value="1"/>
</dbReference>
<dbReference type="Pfam" id="PF14559">
    <property type="entry name" value="TPR_19"/>
    <property type="match status" value="1"/>
</dbReference>
<evidence type="ECO:0000259" key="5">
    <source>
        <dbReference type="PROSITE" id="PS50123"/>
    </source>
</evidence>
<dbReference type="InterPro" id="IPR050903">
    <property type="entry name" value="Bact_Chemotaxis_MeTrfase"/>
</dbReference>
<keyword evidence="3" id="KW-0949">S-adenosyl-L-methionine</keyword>